<dbReference type="Proteomes" id="UP000284824">
    <property type="component" value="Unassembled WGS sequence"/>
</dbReference>
<organism evidence="1 2">
    <name type="scientific">Nonomuraea polychroma</name>
    <dbReference type="NCBI Taxonomy" id="46176"/>
    <lineage>
        <taxon>Bacteria</taxon>
        <taxon>Bacillati</taxon>
        <taxon>Actinomycetota</taxon>
        <taxon>Actinomycetes</taxon>
        <taxon>Streptosporangiales</taxon>
        <taxon>Streptosporangiaceae</taxon>
        <taxon>Nonomuraea</taxon>
    </lineage>
</organism>
<sequence length="324" mass="35522">MVNRVYAPLAAFDPLAGEVVLAPEKDEEGFWAGAAGVLHDGERFWLTYRRRRPRGAASERGWQCAVAVSDDGVDFTDVWSVHKDELGTPSMERFCLMPADGGGFRLYLSYVDPADNRWRIDALTAEHPSAFDVTRARPVLTAASTGTEGVKDPYVMRAGPVTYLFASYAEPLANPDPLAHATAHSTGDIYNVGATTHPTGLATSLDGESFTWRGSVLPVGTGWDRYQARLNSVVPIPGGGYVGFYDGAASHAENYEERCGVAVSADLFGWTRLSEYGPWVTSPHGSGSVRYLDALILDGHWWLYYEMTRQDGAHELRVLRVRAE</sequence>
<dbReference type="Gene3D" id="2.115.10.20">
    <property type="entry name" value="Glycosyl hydrolase domain, family 43"/>
    <property type="match status" value="2"/>
</dbReference>
<evidence type="ECO:0000313" key="2">
    <source>
        <dbReference type="Proteomes" id="UP000284824"/>
    </source>
</evidence>
<proteinExistence type="predicted"/>
<protein>
    <recommendedName>
        <fullName evidence="3">Glycosyl hydrolase family 32</fullName>
    </recommendedName>
</protein>
<accession>A0A438MED4</accession>
<reference evidence="1 2" key="1">
    <citation type="submission" date="2019-01" db="EMBL/GenBank/DDBJ databases">
        <title>Sequencing the genomes of 1000 actinobacteria strains.</title>
        <authorList>
            <person name="Klenk H.-P."/>
        </authorList>
    </citation>
    <scope>NUCLEOTIDE SEQUENCE [LARGE SCALE GENOMIC DNA]</scope>
    <source>
        <strain evidence="1 2">DSM 43925</strain>
    </source>
</reference>
<evidence type="ECO:0000313" key="1">
    <source>
        <dbReference type="EMBL" id="RVX44067.1"/>
    </source>
</evidence>
<dbReference type="SUPFAM" id="SSF75005">
    <property type="entry name" value="Arabinanase/levansucrase/invertase"/>
    <property type="match status" value="2"/>
</dbReference>
<gene>
    <name evidence="1" type="ORF">EDD27_6787</name>
</gene>
<name>A0A438MED4_9ACTN</name>
<dbReference type="InterPro" id="IPR023296">
    <property type="entry name" value="Glyco_hydro_beta-prop_sf"/>
</dbReference>
<dbReference type="EMBL" id="SAUN01000001">
    <property type="protein sequence ID" value="RVX44067.1"/>
    <property type="molecule type" value="Genomic_DNA"/>
</dbReference>
<evidence type="ECO:0008006" key="3">
    <source>
        <dbReference type="Google" id="ProtNLM"/>
    </source>
</evidence>
<comment type="caution">
    <text evidence="1">The sequence shown here is derived from an EMBL/GenBank/DDBJ whole genome shotgun (WGS) entry which is preliminary data.</text>
</comment>
<dbReference type="RefSeq" id="WP_206641774.1">
    <property type="nucleotide sequence ID" value="NZ_SAUN01000001.1"/>
</dbReference>
<keyword evidence="2" id="KW-1185">Reference proteome</keyword>
<dbReference type="AlphaFoldDB" id="A0A438MED4"/>